<sequence length="171" mass="18606">MPARPIGVSDVSLKLARSRHYNGILAGRSSSPNIDNWLAIVGKDAQLYLLSTVHGLTASTARNHRHIDVHPAMAVIAPAANGLLQLFQLRNAKPLQGSQHDRVVATPKFVQSAPRECLVIGRQDRGVLYDTVALKAAHHLHQIIHVPTLTDSSHALVGDRPLQDPQLHHPS</sequence>
<reference evidence="1" key="1">
    <citation type="submission" date="2014-01" db="EMBL/GenBank/DDBJ databases">
        <title>The genome of the white-rot fungus Pycnoporus cinnabarinus: a basidiomycete model with a versatile arsenal for lignocellulosic biomass breakdown.</title>
        <authorList>
            <person name="Levasseur A."/>
            <person name="Lomascolo A."/>
            <person name="Ruiz-Duenas F.J."/>
            <person name="Uzan E."/>
            <person name="Piumi F."/>
            <person name="Kues U."/>
            <person name="Ram A.F.J."/>
            <person name="Murat C."/>
            <person name="Haon M."/>
            <person name="Benoit I."/>
            <person name="Arfi Y."/>
            <person name="Chevret D."/>
            <person name="Drula E."/>
            <person name="Kwon M.J."/>
            <person name="Gouret P."/>
            <person name="Lesage-Meessen L."/>
            <person name="Lombard V."/>
            <person name="Mariette J."/>
            <person name="Noirot C."/>
            <person name="Park J."/>
            <person name="Patyshakuliyeva A."/>
            <person name="Wieneger R.A.B."/>
            <person name="Wosten H.A.B."/>
            <person name="Martin F."/>
            <person name="Coutinho P.M."/>
            <person name="de Vries R."/>
            <person name="Martinez A.T."/>
            <person name="Klopp C."/>
            <person name="Pontarotti P."/>
            <person name="Henrissat B."/>
            <person name="Record E."/>
        </authorList>
    </citation>
    <scope>NUCLEOTIDE SEQUENCE [LARGE SCALE GENOMIC DNA]</scope>
    <source>
        <strain evidence="1">BRFM137</strain>
    </source>
</reference>
<dbReference type="AlphaFoldDB" id="A0A060SWM9"/>
<dbReference type="EMBL" id="CCBP010000425">
    <property type="protein sequence ID" value="CDO76898.1"/>
    <property type="molecule type" value="Genomic_DNA"/>
</dbReference>
<protein>
    <submittedName>
        <fullName evidence="1">Uncharacterized protein</fullName>
    </submittedName>
</protein>
<proteinExistence type="predicted"/>
<evidence type="ECO:0000313" key="2">
    <source>
        <dbReference type="Proteomes" id="UP000029665"/>
    </source>
</evidence>
<dbReference type="Proteomes" id="UP000029665">
    <property type="component" value="Unassembled WGS sequence"/>
</dbReference>
<organism evidence="1 2">
    <name type="scientific">Pycnoporus cinnabarinus</name>
    <name type="common">Cinnabar-red polypore</name>
    <name type="synonym">Trametes cinnabarina</name>
    <dbReference type="NCBI Taxonomy" id="5643"/>
    <lineage>
        <taxon>Eukaryota</taxon>
        <taxon>Fungi</taxon>
        <taxon>Dikarya</taxon>
        <taxon>Basidiomycota</taxon>
        <taxon>Agaricomycotina</taxon>
        <taxon>Agaricomycetes</taxon>
        <taxon>Polyporales</taxon>
        <taxon>Polyporaceae</taxon>
        <taxon>Trametes</taxon>
    </lineage>
</organism>
<name>A0A060SWM9_PYCCI</name>
<keyword evidence="2" id="KW-1185">Reference proteome</keyword>
<accession>A0A060SWM9</accession>
<gene>
    <name evidence="1" type="ORF">BN946_scf184594.g5</name>
</gene>
<evidence type="ECO:0000313" key="1">
    <source>
        <dbReference type="EMBL" id="CDO76898.1"/>
    </source>
</evidence>
<comment type="caution">
    <text evidence="1">The sequence shown here is derived from an EMBL/GenBank/DDBJ whole genome shotgun (WGS) entry which is preliminary data.</text>
</comment>
<dbReference type="HOGENOM" id="CLU_1563669_0_0_1"/>